<dbReference type="Proteomes" id="UP001649381">
    <property type="component" value="Unassembled WGS sequence"/>
</dbReference>
<feature type="compositionally biased region" description="Basic and acidic residues" evidence="2">
    <location>
        <begin position="435"/>
        <end position="456"/>
    </location>
</feature>
<dbReference type="Pfam" id="PF07261">
    <property type="entry name" value="DnaB_2"/>
    <property type="match status" value="1"/>
</dbReference>
<proteinExistence type="inferred from homology"/>
<accession>A0ABS9H2N6</accession>
<feature type="region of interest" description="Disordered" evidence="2">
    <location>
        <begin position="400"/>
        <end position="456"/>
    </location>
</feature>
<reference evidence="5 6" key="1">
    <citation type="submission" date="2022-01" db="EMBL/GenBank/DDBJ databases">
        <title>Alkalihalobacillus sp. EGI L200015, a novel bacterium isolated from a salt lake sediment.</title>
        <authorList>
            <person name="Gao L."/>
            <person name="Fang B.-Z."/>
            <person name="Li W.-J."/>
        </authorList>
    </citation>
    <scope>NUCLEOTIDE SEQUENCE [LARGE SCALE GENOMIC DNA]</scope>
    <source>
        <strain evidence="5 6">KCTC 12718</strain>
    </source>
</reference>
<feature type="region of interest" description="Disordered" evidence="2">
    <location>
        <begin position="281"/>
        <end position="301"/>
    </location>
</feature>
<evidence type="ECO:0000256" key="1">
    <source>
        <dbReference type="ARBA" id="ARBA00093462"/>
    </source>
</evidence>
<protein>
    <submittedName>
        <fullName evidence="5">DnaD domain protein</fullName>
    </submittedName>
</protein>
<evidence type="ECO:0000259" key="4">
    <source>
        <dbReference type="Pfam" id="PF25888"/>
    </source>
</evidence>
<dbReference type="InterPro" id="IPR058660">
    <property type="entry name" value="WHD_DnaB"/>
</dbReference>
<feature type="domain" description="Replicative helicase loading/DNA remodeling protein DnaB N-terminal winged helix" evidence="4">
    <location>
        <begin position="10"/>
        <end position="251"/>
    </location>
</feature>
<feature type="compositionally biased region" description="Basic and acidic residues" evidence="2">
    <location>
        <begin position="282"/>
        <end position="301"/>
    </location>
</feature>
<comment type="similarity">
    <text evidence="1">Belongs to the DnaB/DnaD family.</text>
</comment>
<dbReference type="InterPro" id="IPR006343">
    <property type="entry name" value="DnaB/C_C"/>
</dbReference>
<dbReference type="RefSeq" id="WP_236334407.1">
    <property type="nucleotide sequence ID" value="NZ_JAKIJS010000001.1"/>
</dbReference>
<evidence type="ECO:0000256" key="2">
    <source>
        <dbReference type="SAM" id="MobiDB-lite"/>
    </source>
</evidence>
<sequence>MVNYWKEILPVDRYQVQSSGHIHFEELKVVTLLYQPLIGAKAYSLYMTLFSERFTGESTHHSLMNHTQMNLQHIFEERKKLEAIGLLKSFQKSTDDERKFTYELQPVLKPEQFFQDDVLSVYLYGRLGKERYLEIKKRICLEQVGHDEDYKEVTANFNDVFSSLHQSEMRAGLNSEFHQSDKNHQHKSENQEQSIPKFSNEDFDFETLVRDLSSFIIPAEVLTESIKDSIYRLAFIYRISPLEMSSIVQQAYFRDDELTPTSLRQEVQRWYKIEKPGQLPRLSERKQQDTTQTHEKQPELSREEMMVKTFETISPRALLERYSEGGRAASADLKVIDSIMFDQKLPIGVINVLIDYVLNTNDMKLIQSHVEKIASQWKRKKITSVREAMALAKAEHQNYQAYKQKKSNPNNRSYQRNNVRKDKLPKWMASQQEDQSTKKEENTTKEEKKSVSESEEKWLEEYLKGL</sequence>
<feature type="domain" description="DnaB/C C-terminal" evidence="3">
    <location>
        <begin position="328"/>
        <end position="390"/>
    </location>
</feature>
<name>A0ABS9H2N6_9BACL</name>
<organism evidence="5 6">
    <name type="scientific">Pseudalkalibacillus berkeleyi</name>
    <dbReference type="NCBI Taxonomy" id="1069813"/>
    <lineage>
        <taxon>Bacteria</taxon>
        <taxon>Bacillati</taxon>
        <taxon>Bacillota</taxon>
        <taxon>Bacilli</taxon>
        <taxon>Bacillales</taxon>
        <taxon>Fictibacillaceae</taxon>
        <taxon>Pseudalkalibacillus</taxon>
    </lineage>
</organism>
<evidence type="ECO:0000259" key="3">
    <source>
        <dbReference type="Pfam" id="PF07261"/>
    </source>
</evidence>
<comment type="caution">
    <text evidence="5">The sequence shown here is derived from an EMBL/GenBank/DDBJ whole genome shotgun (WGS) entry which is preliminary data.</text>
</comment>
<feature type="compositionally biased region" description="Polar residues" evidence="2">
    <location>
        <begin position="400"/>
        <end position="417"/>
    </location>
</feature>
<keyword evidence="6" id="KW-1185">Reference proteome</keyword>
<evidence type="ECO:0000313" key="6">
    <source>
        <dbReference type="Proteomes" id="UP001649381"/>
    </source>
</evidence>
<gene>
    <name evidence="5" type="ORF">L2716_10665</name>
</gene>
<evidence type="ECO:0000313" key="5">
    <source>
        <dbReference type="EMBL" id="MCF6138186.1"/>
    </source>
</evidence>
<dbReference type="EMBL" id="JAKIJS010000001">
    <property type="protein sequence ID" value="MCF6138186.1"/>
    <property type="molecule type" value="Genomic_DNA"/>
</dbReference>
<dbReference type="Pfam" id="PF25888">
    <property type="entry name" value="WHD_DnaB"/>
    <property type="match status" value="1"/>
</dbReference>